<evidence type="ECO:0000313" key="1">
    <source>
        <dbReference type="EMBL" id="KAH8698522.1"/>
    </source>
</evidence>
<organism evidence="1 2">
    <name type="scientific">Talaromyces proteolyticus</name>
    <dbReference type="NCBI Taxonomy" id="1131652"/>
    <lineage>
        <taxon>Eukaryota</taxon>
        <taxon>Fungi</taxon>
        <taxon>Dikarya</taxon>
        <taxon>Ascomycota</taxon>
        <taxon>Pezizomycotina</taxon>
        <taxon>Eurotiomycetes</taxon>
        <taxon>Eurotiomycetidae</taxon>
        <taxon>Eurotiales</taxon>
        <taxon>Trichocomaceae</taxon>
        <taxon>Talaromyces</taxon>
        <taxon>Talaromyces sect. Bacilispori</taxon>
    </lineage>
</organism>
<dbReference type="Proteomes" id="UP001201262">
    <property type="component" value="Unassembled WGS sequence"/>
</dbReference>
<proteinExistence type="predicted"/>
<dbReference type="EMBL" id="JAJTJA010000005">
    <property type="protein sequence ID" value="KAH8698522.1"/>
    <property type="molecule type" value="Genomic_DNA"/>
</dbReference>
<accession>A0AAD4KSS1</accession>
<dbReference type="AlphaFoldDB" id="A0AAD4KSS1"/>
<reference evidence="1" key="1">
    <citation type="submission" date="2021-12" db="EMBL/GenBank/DDBJ databases">
        <title>Convergent genome expansion in fungi linked to evolution of root-endophyte symbiosis.</title>
        <authorList>
            <consortium name="DOE Joint Genome Institute"/>
            <person name="Ke Y.-H."/>
            <person name="Bonito G."/>
            <person name="Liao H.-L."/>
            <person name="Looney B."/>
            <person name="Rojas-Flechas A."/>
            <person name="Nash J."/>
            <person name="Hameed K."/>
            <person name="Schadt C."/>
            <person name="Martin F."/>
            <person name="Crous P.W."/>
            <person name="Miettinen O."/>
            <person name="Magnuson J.K."/>
            <person name="Labbe J."/>
            <person name="Jacobson D."/>
            <person name="Doktycz M.J."/>
            <person name="Veneault-Fourrey C."/>
            <person name="Kuo A."/>
            <person name="Mondo S."/>
            <person name="Calhoun S."/>
            <person name="Riley R."/>
            <person name="Ohm R."/>
            <person name="LaButti K."/>
            <person name="Andreopoulos B."/>
            <person name="Pangilinan J."/>
            <person name="Nolan M."/>
            <person name="Tritt A."/>
            <person name="Clum A."/>
            <person name="Lipzen A."/>
            <person name="Daum C."/>
            <person name="Barry K."/>
            <person name="Grigoriev I.V."/>
            <person name="Vilgalys R."/>
        </authorList>
    </citation>
    <scope>NUCLEOTIDE SEQUENCE</scope>
    <source>
        <strain evidence="1">PMI_201</strain>
    </source>
</reference>
<comment type="caution">
    <text evidence="1">The sequence shown here is derived from an EMBL/GenBank/DDBJ whole genome shotgun (WGS) entry which is preliminary data.</text>
</comment>
<evidence type="ECO:0000313" key="2">
    <source>
        <dbReference type="Proteomes" id="UP001201262"/>
    </source>
</evidence>
<keyword evidence="2" id="KW-1185">Reference proteome</keyword>
<protein>
    <recommendedName>
        <fullName evidence="3">Calcineurin-like phosphoesterase domain-containing protein</fullName>
    </recommendedName>
</protein>
<dbReference type="GeneID" id="70246148"/>
<name>A0AAD4KSS1_9EURO</name>
<dbReference type="SUPFAM" id="SSF56300">
    <property type="entry name" value="Metallo-dependent phosphatases"/>
    <property type="match status" value="1"/>
</dbReference>
<evidence type="ECO:0008006" key="3">
    <source>
        <dbReference type="Google" id="ProtNLM"/>
    </source>
</evidence>
<dbReference type="RefSeq" id="XP_046072986.1">
    <property type="nucleotide sequence ID" value="XM_046215861.1"/>
</dbReference>
<gene>
    <name evidence="1" type="ORF">BGW36DRAFT_376262</name>
</gene>
<dbReference type="Gene3D" id="3.60.21.10">
    <property type="match status" value="1"/>
</dbReference>
<dbReference type="InterPro" id="IPR029052">
    <property type="entry name" value="Metallo-depent_PP-like"/>
</dbReference>
<sequence length="58" mass="6925">MAPPHFHLDRRDFHRAGYPYLAEEIYHIQPRLSVFGHIHALHGREDVRLDSVQMAYEK</sequence>